<name>A0A4Q0T4B0_9BACT</name>
<proteinExistence type="predicted"/>
<dbReference type="AlphaFoldDB" id="A0A4Q0T4B0"/>
<sequence>MWIFHHIERFSFRYLLDEFRRIRYVVQKTEEAHAGTLIFIH</sequence>
<organism evidence="1 2">
    <name type="scientific">Granulicella sibirica</name>
    <dbReference type="NCBI Taxonomy" id="2479048"/>
    <lineage>
        <taxon>Bacteria</taxon>
        <taxon>Pseudomonadati</taxon>
        <taxon>Acidobacteriota</taxon>
        <taxon>Terriglobia</taxon>
        <taxon>Terriglobales</taxon>
        <taxon>Acidobacteriaceae</taxon>
        <taxon>Granulicella</taxon>
    </lineage>
</organism>
<reference evidence="2" key="2">
    <citation type="submission" date="2019-02" db="EMBL/GenBank/DDBJ databases">
        <title>Granulicella sibirica sp. nov., a psychrotolerant acidobacterium isolated from an organic soil layer in forested tundra, West Siberia.</title>
        <authorList>
            <person name="Oshkin I.Y."/>
            <person name="Kulichevskaya I.S."/>
            <person name="Rijpstra W.I.C."/>
            <person name="Sinninghe Damste J.S."/>
            <person name="Rakitin A.L."/>
            <person name="Ravin N.V."/>
            <person name="Dedysh S.N."/>
        </authorList>
    </citation>
    <scope>NUCLEOTIDE SEQUENCE [LARGE SCALE GENOMIC DNA]</scope>
    <source>
        <strain evidence="2">AF10</strain>
    </source>
</reference>
<evidence type="ECO:0000313" key="1">
    <source>
        <dbReference type="EMBL" id="RXH56411.1"/>
    </source>
</evidence>
<accession>A0A4Q0T4B0</accession>
<dbReference type="Proteomes" id="UP000289437">
    <property type="component" value="Unassembled WGS sequence"/>
</dbReference>
<protein>
    <submittedName>
        <fullName evidence="1">Uncharacterized protein</fullName>
    </submittedName>
</protein>
<keyword evidence="2" id="KW-1185">Reference proteome</keyword>
<gene>
    <name evidence="1" type="ORF">GRAN_3268</name>
</gene>
<comment type="caution">
    <text evidence="1">The sequence shown here is derived from an EMBL/GenBank/DDBJ whole genome shotgun (WGS) entry which is preliminary data.</text>
</comment>
<dbReference type="EMBL" id="RDSM01000002">
    <property type="protein sequence ID" value="RXH56411.1"/>
    <property type="molecule type" value="Genomic_DNA"/>
</dbReference>
<evidence type="ECO:0000313" key="2">
    <source>
        <dbReference type="Proteomes" id="UP000289437"/>
    </source>
</evidence>
<reference evidence="1 2" key="1">
    <citation type="submission" date="2018-11" db="EMBL/GenBank/DDBJ databases">
        <authorList>
            <person name="Mardanov A.V."/>
            <person name="Ravin N.V."/>
            <person name="Dedysh S.N."/>
        </authorList>
    </citation>
    <scope>NUCLEOTIDE SEQUENCE [LARGE SCALE GENOMIC DNA]</scope>
    <source>
        <strain evidence="1 2">AF10</strain>
    </source>
</reference>